<proteinExistence type="predicted"/>
<comment type="caution">
    <text evidence="1">The sequence shown here is derived from an EMBL/GenBank/DDBJ whole genome shotgun (WGS) entry which is preliminary data.</text>
</comment>
<evidence type="ECO:0000313" key="2">
    <source>
        <dbReference type="Proteomes" id="UP001239111"/>
    </source>
</evidence>
<organism evidence="1 2">
    <name type="scientific">Eretmocerus hayati</name>
    <dbReference type="NCBI Taxonomy" id="131215"/>
    <lineage>
        <taxon>Eukaryota</taxon>
        <taxon>Metazoa</taxon>
        <taxon>Ecdysozoa</taxon>
        <taxon>Arthropoda</taxon>
        <taxon>Hexapoda</taxon>
        <taxon>Insecta</taxon>
        <taxon>Pterygota</taxon>
        <taxon>Neoptera</taxon>
        <taxon>Endopterygota</taxon>
        <taxon>Hymenoptera</taxon>
        <taxon>Apocrita</taxon>
        <taxon>Proctotrupomorpha</taxon>
        <taxon>Chalcidoidea</taxon>
        <taxon>Aphelinidae</taxon>
        <taxon>Aphelininae</taxon>
        <taxon>Eretmocerus</taxon>
    </lineage>
</organism>
<accession>A0ACC2NT26</accession>
<evidence type="ECO:0000313" key="1">
    <source>
        <dbReference type="EMBL" id="KAJ8674026.1"/>
    </source>
</evidence>
<dbReference type="Proteomes" id="UP001239111">
    <property type="component" value="Chromosome 3"/>
</dbReference>
<dbReference type="EMBL" id="CM056743">
    <property type="protein sequence ID" value="KAJ8674026.1"/>
    <property type="molecule type" value="Genomic_DNA"/>
</dbReference>
<gene>
    <name evidence="1" type="ORF">QAD02_005288</name>
</gene>
<protein>
    <submittedName>
        <fullName evidence="1">Uncharacterized protein</fullName>
    </submittedName>
</protein>
<name>A0ACC2NT26_9HYME</name>
<sequence length="307" mass="32337">MFDGNTHSVVSFAKCTTALILTHFLRMRQGNQLQVEFNSQSTIQVGGRWNRGKNRVDKPFMGIMSGLVVNGARIFELAASKNGRVTTKGDVHVMPLGSLADRVTPLQRMQQTPASGSPGVADDLIFSGAGSGCAGDDEDEDCTPVSENTDDLITPVYVAPTKSSLATSRPRTHHGPGAGESGGSLGGGSRGKAGIPCDDEEECNEEGSGSEPGTTEEIFVTSTTDSSSSSISYTTQKQYQSSVTSQHSVGEGVVTTSGSAGGSTSYRHSTSSAHFDESGTSTDSSHTHDNRYFIQIDFINVVLLELI</sequence>
<reference evidence="1" key="1">
    <citation type="submission" date="2023-04" db="EMBL/GenBank/DDBJ databases">
        <title>A chromosome-level genome assembly of the parasitoid wasp Eretmocerus hayati.</title>
        <authorList>
            <person name="Zhong Y."/>
            <person name="Liu S."/>
            <person name="Liu Y."/>
        </authorList>
    </citation>
    <scope>NUCLEOTIDE SEQUENCE</scope>
    <source>
        <strain evidence="1">ZJU_SS_LIU_2023</strain>
    </source>
</reference>
<keyword evidence="2" id="KW-1185">Reference proteome</keyword>